<evidence type="ECO:0000313" key="6">
    <source>
        <dbReference type="Proteomes" id="UP000004836"/>
    </source>
</evidence>
<organism evidence="5 6">
    <name type="scientific">alpha proteobacterium IMCC14465</name>
    <dbReference type="NCBI Taxonomy" id="1220535"/>
    <lineage>
        <taxon>Bacteria</taxon>
        <taxon>Pseudomonadati</taxon>
        <taxon>Pseudomonadota</taxon>
        <taxon>Alphaproteobacteria</taxon>
        <taxon>PS1 clade</taxon>
    </lineage>
</organism>
<name>J9DEZ0_9PROT</name>
<dbReference type="Proteomes" id="UP000004836">
    <property type="component" value="Unassembled WGS sequence"/>
</dbReference>
<dbReference type="STRING" id="1220535.IMCC14465_17440"/>
<dbReference type="PRINTS" id="PR00081">
    <property type="entry name" value="GDHRDH"/>
</dbReference>
<dbReference type="InterPro" id="IPR002347">
    <property type="entry name" value="SDR_fam"/>
</dbReference>
<dbReference type="Pfam" id="PF00106">
    <property type="entry name" value="adh_short"/>
    <property type="match status" value="1"/>
</dbReference>
<keyword evidence="6" id="KW-1185">Reference proteome</keyword>
<evidence type="ECO:0000259" key="4">
    <source>
        <dbReference type="SMART" id="SM00822"/>
    </source>
</evidence>
<dbReference type="SUPFAM" id="SSF51735">
    <property type="entry name" value="NAD(P)-binding Rossmann-fold domains"/>
    <property type="match status" value="1"/>
</dbReference>
<dbReference type="GO" id="GO:0016491">
    <property type="term" value="F:oxidoreductase activity"/>
    <property type="evidence" value="ECO:0007669"/>
    <property type="project" value="UniProtKB-KW"/>
</dbReference>
<reference evidence="5 6" key="1">
    <citation type="journal article" date="2012" name="J. Bacteriol.">
        <title>Genome Sequence of Strain IMCC14465, Isolated from the East Sea, Belonging to the PS1 Clade of Alphaproteobacteria.</title>
        <authorList>
            <person name="Yang S.J."/>
            <person name="Kang I."/>
            <person name="Cho J.C."/>
        </authorList>
    </citation>
    <scope>NUCLEOTIDE SEQUENCE [LARGE SCALE GENOMIC DNA]</scope>
    <source>
        <strain evidence="5 6">IMCC14465</strain>
    </source>
</reference>
<dbReference type="NCBIfam" id="NF005861">
    <property type="entry name" value="PRK07791.1"/>
    <property type="match status" value="1"/>
</dbReference>
<keyword evidence="2" id="KW-0560">Oxidoreductase</keyword>
<proteinExistence type="inferred from homology"/>
<dbReference type="FunFam" id="3.40.50.720:FF:000446">
    <property type="entry name" value="Short chain dehydrogenase"/>
    <property type="match status" value="1"/>
</dbReference>
<dbReference type="eggNOG" id="COG1028">
    <property type="taxonomic scope" value="Bacteria"/>
</dbReference>
<dbReference type="InterPro" id="IPR020904">
    <property type="entry name" value="Sc_DH/Rdtase_CS"/>
</dbReference>
<evidence type="ECO:0000256" key="2">
    <source>
        <dbReference type="ARBA" id="ARBA00023002"/>
    </source>
</evidence>
<accession>J9DEZ0</accession>
<feature type="domain" description="Ketoreductase" evidence="4">
    <location>
        <begin position="7"/>
        <end position="192"/>
    </location>
</feature>
<dbReference type="PROSITE" id="PS00061">
    <property type="entry name" value="ADH_SHORT"/>
    <property type="match status" value="1"/>
</dbReference>
<dbReference type="OrthoDB" id="9804774at2"/>
<dbReference type="EMBL" id="ALYF01000010">
    <property type="protein sequence ID" value="EJW20451.1"/>
    <property type="molecule type" value="Genomic_DNA"/>
</dbReference>
<sequence>MGLCDNRTIIITGAGGGLGRAYAIALGAAGANVVVNDINADTAADTVKIINDAGGQAIVNLDDITDYASAGKILAATIERFGDVHAVVNNAGNNRDRMFTSLSEDDWDAVIRVHLKGHFCLSSHAAKYWREKSKNGENPDARIINTSSGAGLQGSVGQTNYAAAKGGILTLTLNQSAELARYGITANSVAPQGRTGMTEEVFAEMMKVPEDGSFDKFDPANVAPLIVYLCSSQSADINGYCFESFGGKLSIADGYKTGPIKDKEARYEPEEIEAVLRELIEITPPAQKVYGS</sequence>
<comment type="caution">
    <text evidence="5">The sequence shown here is derived from an EMBL/GenBank/DDBJ whole genome shotgun (WGS) entry which is preliminary data.</text>
</comment>
<dbReference type="Gene3D" id="3.40.50.720">
    <property type="entry name" value="NAD(P)-binding Rossmann-like Domain"/>
    <property type="match status" value="1"/>
</dbReference>
<protein>
    <recommendedName>
        <fullName evidence="4">Ketoreductase domain-containing protein</fullName>
    </recommendedName>
</protein>
<dbReference type="PRINTS" id="PR00080">
    <property type="entry name" value="SDRFAMILY"/>
</dbReference>
<dbReference type="InterPro" id="IPR051687">
    <property type="entry name" value="Peroxisomal_Beta-Oxidation"/>
</dbReference>
<dbReference type="InterPro" id="IPR057326">
    <property type="entry name" value="KR_dom"/>
</dbReference>
<dbReference type="SMART" id="SM00822">
    <property type="entry name" value="PKS_KR"/>
    <property type="match status" value="1"/>
</dbReference>
<dbReference type="PANTHER" id="PTHR45024:SF2">
    <property type="entry name" value="SCP2 DOMAIN-CONTAINING PROTEIN"/>
    <property type="match status" value="1"/>
</dbReference>
<evidence type="ECO:0000313" key="5">
    <source>
        <dbReference type="EMBL" id="EJW20451.1"/>
    </source>
</evidence>
<gene>
    <name evidence="5" type="ORF">IMCC14465_17440</name>
</gene>
<comment type="similarity">
    <text evidence="1 3">Belongs to the short-chain dehydrogenases/reductases (SDR) family.</text>
</comment>
<dbReference type="InterPro" id="IPR036291">
    <property type="entry name" value="NAD(P)-bd_dom_sf"/>
</dbReference>
<dbReference type="AlphaFoldDB" id="J9DEZ0"/>
<dbReference type="PANTHER" id="PTHR45024">
    <property type="entry name" value="DEHYDROGENASES, SHORT CHAIN"/>
    <property type="match status" value="1"/>
</dbReference>
<evidence type="ECO:0000256" key="3">
    <source>
        <dbReference type="RuleBase" id="RU000363"/>
    </source>
</evidence>
<evidence type="ECO:0000256" key="1">
    <source>
        <dbReference type="ARBA" id="ARBA00006484"/>
    </source>
</evidence>